<accession>A0ABY8MVW8</accession>
<reference evidence="1 2" key="1">
    <citation type="submission" date="2022-03" db="EMBL/GenBank/DDBJ databases">
        <title>Plant growth promoting endophytes with ACC deaminase activity.</title>
        <authorList>
            <person name="Charles T."/>
            <person name="Van Dyk A."/>
            <person name="Cheng J."/>
            <person name="Heil J."/>
        </authorList>
    </citation>
    <scope>NUCLEOTIDE SEQUENCE [LARGE SCALE GENOMIC DNA]</scope>
    <source>
        <strain evidence="1 2">8R6</strain>
    </source>
</reference>
<keyword evidence="2" id="KW-1185">Reference proteome</keyword>
<dbReference type="RefSeq" id="WP_280162963.1">
    <property type="nucleotide sequence ID" value="NZ_CP093428.1"/>
</dbReference>
<evidence type="ECO:0000313" key="2">
    <source>
        <dbReference type="Proteomes" id="UP001243713"/>
    </source>
</evidence>
<sequence length="271" mass="28917">MTGALLFRDFKERIMSSSSSLTCNFTINSSLDIGVSFVSDDNGANYGGQITIFTPGTAGPVSTGLWDNDGNVFFTLYQSENPAINCVINSGSTPGTWDPYVEVAQQNGLICTITGPVQQPGENTFGYTLNVAQGTGVGQGAVTGQAAGSPTPQHVARMMLPAGGKEAWTLIMQGNTPVPDEISVGSPVVMAWAQFDDGTQVAGGVYKSATPTDYNVKFMWVLDADGNQYPGWPIDVSDHEDFLNNGYLFSLTPDSEEVYLLNVVEQPWVKS</sequence>
<evidence type="ECO:0000313" key="1">
    <source>
        <dbReference type="EMBL" id="WGK91447.1"/>
    </source>
</evidence>
<organism evidence="1 2">
    <name type="scientific">Pseudomonas migulae</name>
    <dbReference type="NCBI Taxonomy" id="78543"/>
    <lineage>
        <taxon>Bacteria</taxon>
        <taxon>Pseudomonadati</taxon>
        <taxon>Pseudomonadota</taxon>
        <taxon>Gammaproteobacteria</taxon>
        <taxon>Pseudomonadales</taxon>
        <taxon>Pseudomonadaceae</taxon>
        <taxon>Pseudomonas</taxon>
    </lineage>
</organism>
<name>A0ABY8MVW8_9PSED</name>
<dbReference type="EMBL" id="CP093428">
    <property type="protein sequence ID" value="WGK91447.1"/>
    <property type="molecule type" value="Genomic_DNA"/>
</dbReference>
<proteinExistence type="predicted"/>
<gene>
    <name evidence="1" type="ORF">MOQ58_04440</name>
</gene>
<dbReference type="Proteomes" id="UP001243713">
    <property type="component" value="Chromosome"/>
</dbReference>
<protein>
    <submittedName>
        <fullName evidence="1">Uncharacterized protein</fullName>
    </submittedName>
</protein>